<dbReference type="SUPFAM" id="SSF48350">
    <property type="entry name" value="GTPase activation domain, GAP"/>
    <property type="match status" value="1"/>
</dbReference>
<feature type="compositionally biased region" description="Polar residues" evidence="1">
    <location>
        <begin position="920"/>
        <end position="933"/>
    </location>
</feature>
<evidence type="ECO:0000313" key="3">
    <source>
        <dbReference type="Proteomes" id="UP000504606"/>
    </source>
</evidence>
<feature type="compositionally biased region" description="Low complexity" evidence="1">
    <location>
        <begin position="1077"/>
        <end position="1091"/>
    </location>
</feature>
<dbReference type="KEGG" id="foc:113211791"/>
<feature type="compositionally biased region" description="Polar residues" evidence="1">
    <location>
        <begin position="836"/>
        <end position="856"/>
    </location>
</feature>
<accession>A0A6J1SZ01</accession>
<feature type="region of interest" description="Disordered" evidence="1">
    <location>
        <begin position="489"/>
        <end position="511"/>
    </location>
</feature>
<feature type="region of interest" description="Disordered" evidence="1">
    <location>
        <begin position="1077"/>
        <end position="1103"/>
    </location>
</feature>
<organism evidence="3 4">
    <name type="scientific">Frankliniella occidentalis</name>
    <name type="common">Western flower thrips</name>
    <name type="synonym">Euthrips occidentalis</name>
    <dbReference type="NCBI Taxonomy" id="133901"/>
    <lineage>
        <taxon>Eukaryota</taxon>
        <taxon>Metazoa</taxon>
        <taxon>Ecdysozoa</taxon>
        <taxon>Arthropoda</taxon>
        <taxon>Hexapoda</taxon>
        <taxon>Insecta</taxon>
        <taxon>Pterygota</taxon>
        <taxon>Neoptera</taxon>
        <taxon>Paraneoptera</taxon>
        <taxon>Thysanoptera</taxon>
        <taxon>Terebrantia</taxon>
        <taxon>Thripoidea</taxon>
        <taxon>Thripidae</taxon>
        <taxon>Frankliniella</taxon>
    </lineage>
</organism>
<evidence type="ECO:0000256" key="1">
    <source>
        <dbReference type="SAM" id="MobiDB-lite"/>
    </source>
</evidence>
<evidence type="ECO:0000259" key="2">
    <source>
        <dbReference type="PROSITE" id="PS50238"/>
    </source>
</evidence>
<dbReference type="GeneID" id="113211791"/>
<feature type="region of interest" description="Disordered" evidence="1">
    <location>
        <begin position="615"/>
        <end position="645"/>
    </location>
</feature>
<feature type="region of interest" description="Disordered" evidence="1">
    <location>
        <begin position="669"/>
        <end position="695"/>
    </location>
</feature>
<feature type="region of interest" description="Disordered" evidence="1">
    <location>
        <begin position="973"/>
        <end position="992"/>
    </location>
</feature>
<dbReference type="PROSITE" id="PS50238">
    <property type="entry name" value="RHOGAP"/>
    <property type="match status" value="1"/>
</dbReference>
<feature type="compositionally biased region" description="Polar residues" evidence="1">
    <location>
        <begin position="426"/>
        <end position="438"/>
    </location>
</feature>
<proteinExistence type="predicted"/>
<feature type="region of interest" description="Disordered" evidence="1">
    <location>
        <begin position="836"/>
        <end position="951"/>
    </location>
</feature>
<dbReference type="RefSeq" id="XP_026286062.2">
    <property type="nucleotide sequence ID" value="XM_026430277.2"/>
</dbReference>
<dbReference type="InterPro" id="IPR042869">
    <property type="entry name" value="ARHGAP11A/B"/>
</dbReference>
<feature type="region of interest" description="Disordered" evidence="1">
    <location>
        <begin position="368"/>
        <end position="454"/>
    </location>
</feature>
<dbReference type="PANTHER" id="PTHR15670:SF4">
    <property type="entry name" value="RHO GTPASE-ACTIVATING PROTEIN 11A"/>
    <property type="match status" value="1"/>
</dbReference>
<evidence type="ECO:0000313" key="4">
    <source>
        <dbReference type="RefSeq" id="XP_026286062.2"/>
    </source>
</evidence>
<dbReference type="PANTHER" id="PTHR15670">
    <property type="entry name" value="RHO GTPASE ACTIVATING PROTEIN 11A"/>
    <property type="match status" value="1"/>
</dbReference>
<dbReference type="Gene3D" id="1.10.555.10">
    <property type="entry name" value="Rho GTPase activation protein"/>
    <property type="match status" value="1"/>
</dbReference>
<protein>
    <submittedName>
        <fullName evidence="4">Uncharacterized protein LOC113211791</fullName>
    </submittedName>
</protein>
<keyword evidence="3" id="KW-1185">Reference proteome</keyword>
<feature type="compositionally biased region" description="Low complexity" evidence="1">
    <location>
        <begin position="550"/>
        <end position="559"/>
    </location>
</feature>
<dbReference type="OrthoDB" id="410651at2759"/>
<dbReference type="InterPro" id="IPR008936">
    <property type="entry name" value="Rho_GTPase_activation_prot"/>
</dbReference>
<feature type="compositionally biased region" description="Polar residues" evidence="1">
    <location>
        <begin position="368"/>
        <end position="379"/>
    </location>
</feature>
<reference evidence="4" key="1">
    <citation type="submission" date="2025-08" db="UniProtKB">
        <authorList>
            <consortium name="RefSeq"/>
        </authorList>
    </citation>
    <scope>IDENTIFICATION</scope>
    <source>
        <tissue evidence="4">Whole organism</tissue>
    </source>
</reference>
<gene>
    <name evidence="4" type="primary">LOC113211791</name>
</gene>
<name>A0A6J1SZ01_FRAOC</name>
<sequence>MYNLDVDVPKEELHNAIIQELRLLGLKNGLIPKRTNKTHQYPKGASNRGIVFRKPLQLLSSRIVQLQSGVEAEVPNIIQEISCCIVKQAGTEGIFRKAGSTARQKEIRAVLDQGQKVQFSQHHVIDVANILKFFLRELPEPVLPFAYHDLFLHCLLLDDTAGAALLVSLLLPRPHLHVLAYLMEFFHLISRLSESNKMNISNLAIVVAPSLMPVSEKVSVVQNPQRIGAHVRIIEVLMSNAERIGVLPDGVVGKLSLTPSVSNMSLASEDHTSGLTFSMKKKRRRSGSLTRMFNGLKKIVAGKPSPGTETDCSGMEEEIALVSSTTDLSTPCVKSAKKRKALDATSAFSSKKKRDVLMALPQSTALADTPFKKSSNTALDSGETPRVCPHPNPPSNLKSKSKSPQKTKHRKFFPSRTNSESDNRRIGTSSKKGLSGVSSFVIKKQKNRADRHSTSGNFLERSWSAVSSSSWGRKKLRQSDQTRLSLLSTSSAAPLESDSSHDADIGIDLSHEDPFDTSQSDFVHVPKSEYEDLKCRLSAIESCISHEFSSVSTSESKTSPDPLNAANTPLAVQNVYEKTLEDADTAKDASTDILAKRLSRELKIRRSSDCKVIRSPSARKIGSIRRRSRERQSPSVRRELRRNKSWHMMQRPVNVALATPLSAVDLPSAQNSRLRRGRPNTVFSGLPHPTPNRISKEIKNDDIIQILGADNSPVTRSQARRASSFHGSEVTSPSLPSYKKCRSQVNLAKAALLAHAQQKNKGSMDHDEKWRDAQELLSSSKDLLSGVPATGRESIAKLRSENAGKVLATAKLFNASADVPKQVETRRSKIHETFPTQTSLSNSQAETTMECTSGSSHYGKEQELTEKTALNRTKTDSNLSNHALSGKNCSSSKSTITNKKLNGEKSPAVMSHTRKLRLKTSPTQSPAARPTNSKVKKHSSMKTDRVAHSQPVKRNLSVPVELLDKGKENQVDKSFSNVSPLSRGLSPQGLKESVPLTERIQRISVSPLKDCNRITVQSSHHQVTKYSSVIPCTPNIKQPLTALTPRRKAFTPQSVRGFTGHTPLKVLAAPSITPIHLSQQRSSRLQHHSSSIKAVSRSIKPCN</sequence>
<feature type="compositionally biased region" description="Basic residues" evidence="1">
    <location>
        <begin position="399"/>
        <end position="413"/>
    </location>
</feature>
<dbReference type="GO" id="GO:0005096">
    <property type="term" value="F:GTPase activator activity"/>
    <property type="evidence" value="ECO:0007669"/>
    <property type="project" value="TreeGrafter"/>
</dbReference>
<feature type="domain" description="Rho-GAP" evidence="2">
    <location>
        <begin position="64"/>
        <end position="245"/>
    </location>
</feature>
<feature type="compositionally biased region" description="Basic and acidic residues" evidence="1">
    <location>
        <begin position="498"/>
        <end position="511"/>
    </location>
</feature>
<dbReference type="Proteomes" id="UP000504606">
    <property type="component" value="Unplaced"/>
</dbReference>
<dbReference type="GO" id="GO:0007165">
    <property type="term" value="P:signal transduction"/>
    <property type="evidence" value="ECO:0007669"/>
    <property type="project" value="InterPro"/>
</dbReference>
<dbReference type="SMART" id="SM00324">
    <property type="entry name" value="RhoGAP"/>
    <property type="match status" value="1"/>
</dbReference>
<dbReference type="InterPro" id="IPR000198">
    <property type="entry name" value="RhoGAP_dom"/>
</dbReference>
<feature type="compositionally biased region" description="Polar residues" evidence="1">
    <location>
        <begin position="868"/>
        <end position="900"/>
    </location>
</feature>
<dbReference type="AlphaFoldDB" id="A0A6J1SZ01"/>
<dbReference type="Pfam" id="PF00620">
    <property type="entry name" value="RhoGAP"/>
    <property type="match status" value="1"/>
</dbReference>
<feature type="region of interest" description="Disordered" evidence="1">
    <location>
        <begin position="550"/>
        <end position="569"/>
    </location>
</feature>